<keyword evidence="3" id="KW-1185">Reference proteome</keyword>
<reference evidence="2 3" key="2">
    <citation type="submission" date="2024-05" db="EMBL/GenBank/DDBJ databases">
        <authorList>
            <person name="Chen Y."/>
            <person name="Shah S."/>
            <person name="Dougan E. K."/>
            <person name="Thang M."/>
            <person name="Chan C."/>
        </authorList>
    </citation>
    <scope>NUCLEOTIDE SEQUENCE [LARGE SCALE GENOMIC DNA]</scope>
</reference>
<evidence type="ECO:0000313" key="3">
    <source>
        <dbReference type="Proteomes" id="UP001152797"/>
    </source>
</evidence>
<organism evidence="1">
    <name type="scientific">Cladocopium goreaui</name>
    <dbReference type="NCBI Taxonomy" id="2562237"/>
    <lineage>
        <taxon>Eukaryota</taxon>
        <taxon>Sar</taxon>
        <taxon>Alveolata</taxon>
        <taxon>Dinophyceae</taxon>
        <taxon>Suessiales</taxon>
        <taxon>Symbiodiniaceae</taxon>
        <taxon>Cladocopium</taxon>
    </lineage>
</organism>
<dbReference type="EMBL" id="CAMXCT020005257">
    <property type="protein sequence ID" value="CAL1165246.1"/>
    <property type="molecule type" value="Genomic_DNA"/>
</dbReference>
<dbReference type="AlphaFoldDB" id="A0A9P1DKK9"/>
<protein>
    <submittedName>
        <fullName evidence="1">Uncharacterized protein</fullName>
    </submittedName>
</protein>
<dbReference type="EMBL" id="CAMXCT010005257">
    <property type="protein sequence ID" value="CAI4011871.1"/>
    <property type="molecule type" value="Genomic_DNA"/>
</dbReference>
<evidence type="ECO:0000313" key="2">
    <source>
        <dbReference type="EMBL" id="CAL4799183.1"/>
    </source>
</evidence>
<dbReference type="Proteomes" id="UP001152797">
    <property type="component" value="Unassembled WGS sequence"/>
</dbReference>
<evidence type="ECO:0000313" key="1">
    <source>
        <dbReference type="EMBL" id="CAI4011871.1"/>
    </source>
</evidence>
<gene>
    <name evidence="1" type="ORF">C1SCF055_LOCUS36991</name>
</gene>
<proteinExistence type="predicted"/>
<name>A0A9P1DKK9_9DINO</name>
<dbReference type="EMBL" id="CAMXCT030005257">
    <property type="protein sequence ID" value="CAL4799183.1"/>
    <property type="molecule type" value="Genomic_DNA"/>
</dbReference>
<reference evidence="1" key="1">
    <citation type="submission" date="2022-10" db="EMBL/GenBank/DDBJ databases">
        <authorList>
            <person name="Chen Y."/>
            <person name="Dougan E. K."/>
            <person name="Chan C."/>
            <person name="Rhodes N."/>
            <person name="Thang M."/>
        </authorList>
    </citation>
    <scope>NUCLEOTIDE SEQUENCE</scope>
</reference>
<sequence length="75" mass="8396">MRSCEYESRVQFKQRSARSGSAWAALGPRSSTSFESCATSKPRTQLHELLSLSSGRVCGGNWQKRLRSSRCHTFA</sequence>
<accession>A0A9P1DKK9</accession>
<comment type="caution">
    <text evidence="1">The sequence shown here is derived from an EMBL/GenBank/DDBJ whole genome shotgun (WGS) entry which is preliminary data.</text>
</comment>